<evidence type="ECO:0000313" key="3">
    <source>
        <dbReference type="EMBL" id="CAD9809827.1"/>
    </source>
</evidence>
<dbReference type="EMBL" id="HBHQ01002574">
    <property type="protein sequence ID" value="CAD9809827.1"/>
    <property type="molecule type" value="Transcribed_RNA"/>
</dbReference>
<feature type="signal peptide" evidence="2">
    <location>
        <begin position="1"/>
        <end position="33"/>
    </location>
</feature>
<reference evidence="3" key="1">
    <citation type="submission" date="2021-01" db="EMBL/GenBank/DDBJ databases">
        <authorList>
            <person name="Corre E."/>
            <person name="Pelletier E."/>
            <person name="Niang G."/>
            <person name="Scheremetjew M."/>
            <person name="Finn R."/>
            <person name="Kale V."/>
            <person name="Holt S."/>
            <person name="Cochrane G."/>
            <person name="Meng A."/>
            <person name="Brown T."/>
            <person name="Cohen L."/>
        </authorList>
    </citation>
    <scope>NUCLEOTIDE SEQUENCE</scope>
    <source>
        <strain evidence="3">CCMP2084</strain>
    </source>
</reference>
<keyword evidence="2" id="KW-0732">Signal</keyword>
<feature type="region of interest" description="Disordered" evidence="1">
    <location>
        <begin position="43"/>
        <end position="67"/>
    </location>
</feature>
<gene>
    <name evidence="3" type="ORF">ASEP1449_LOCUS1650</name>
</gene>
<evidence type="ECO:0000256" key="1">
    <source>
        <dbReference type="SAM" id="MobiDB-lite"/>
    </source>
</evidence>
<name>A0A7S2U6A7_9STRA</name>
<evidence type="ECO:0000256" key="2">
    <source>
        <dbReference type="SAM" id="SignalP"/>
    </source>
</evidence>
<organism evidence="3">
    <name type="scientific">Attheya septentrionalis</name>
    <dbReference type="NCBI Taxonomy" id="420275"/>
    <lineage>
        <taxon>Eukaryota</taxon>
        <taxon>Sar</taxon>
        <taxon>Stramenopiles</taxon>
        <taxon>Ochrophyta</taxon>
        <taxon>Bacillariophyta</taxon>
        <taxon>Coscinodiscophyceae</taxon>
        <taxon>Chaetocerotophycidae</taxon>
        <taxon>Chaetocerotales</taxon>
        <taxon>Attheyaceae</taxon>
        <taxon>Attheya</taxon>
    </lineage>
</organism>
<protein>
    <submittedName>
        <fullName evidence="3">Uncharacterized protein</fullName>
    </submittedName>
</protein>
<feature type="chain" id="PRO_5030927612" evidence="2">
    <location>
        <begin position="34"/>
        <end position="444"/>
    </location>
</feature>
<proteinExistence type="predicted"/>
<dbReference type="AlphaFoldDB" id="A0A7S2U6A7"/>
<accession>A0A7S2U6A7</accession>
<sequence>MGRSMTRQGRSCDRMAALIVLSALATQYGCSEAFVMKGASSRSIRSSSGSSQLGMSTKTKEIIPGPPPVALPDVSNFLKEDEEDDTEELVARANAIQEEMDSGTRQYPDWVTEDYGESALNDPFGLDDDDDPDALDPNALGQWSKADVQDKFDYEWDPLNSKTPDPNLLDPNVKHVTQPEMDDDGVEVGYDPIFGPSNPIDTRTIVEAPDSYMVAEATRDDAMVPSIFPKDDLELDYNKEITQFRKSLGIIETYVDPWLKMEVPKNVARWHGYPEDEKFPAKPYTNNRFTKPEDRTPFETFTKHKARKIAVQLARAKNNEWLPDGTSQTYLAKTTESFLKYKTLVGTTQKGDCDEALVQTMQPALKVLGRAVDLLETIVNDDGNIVLRFHYHGLIKNKAGMAAWAEVLLREECGLDNVTGIIFEAGTRKRDPYYDGGDHWCGPY</sequence>